<evidence type="ECO:0000313" key="3">
    <source>
        <dbReference type="EMBL" id="WOH07538.1"/>
    </source>
</evidence>
<dbReference type="Gene3D" id="3.30.70.100">
    <property type="match status" value="1"/>
</dbReference>
<sequence length="148" mass="17347">MMVHMDCPGCENKIRKALRRLDGVDNIEIDMGIQKVTVTGWADLEKVLKTARRNGRQAELWPAPGEPEFENVDHYYNTDQYQYQYQHQHQSHPSVHTSSEDEYNSSYNYYEQYGHEHGYRYQPAHTTIMDRQASAYFSDENTSACSIM</sequence>
<dbReference type="InterPro" id="IPR006121">
    <property type="entry name" value="HMA_dom"/>
</dbReference>
<evidence type="ECO:0000256" key="2">
    <source>
        <dbReference type="ARBA" id="ARBA00022723"/>
    </source>
</evidence>
<dbReference type="PROSITE" id="PS50846">
    <property type="entry name" value="HMA_2"/>
    <property type="match status" value="1"/>
</dbReference>
<dbReference type="EMBL" id="CP093349">
    <property type="protein sequence ID" value="WOH07538.1"/>
    <property type="molecule type" value="Genomic_DNA"/>
</dbReference>
<dbReference type="PANTHER" id="PTHR22814">
    <property type="entry name" value="COPPER TRANSPORT PROTEIN ATOX1-RELATED"/>
    <property type="match status" value="1"/>
</dbReference>
<dbReference type="AlphaFoldDB" id="A0A164SND7"/>
<dbReference type="PANTHER" id="PTHR22814:SF351">
    <property type="entry name" value="HEAVY METAL-ASSOCIATED ISOPRENYLATED PLANT PROTEIN 28"/>
    <property type="match status" value="1"/>
</dbReference>
<keyword evidence="2" id="KW-0479">Metal-binding</keyword>
<organism evidence="3 4">
    <name type="scientific">Daucus carota subsp. sativus</name>
    <name type="common">Carrot</name>
    <dbReference type="NCBI Taxonomy" id="79200"/>
    <lineage>
        <taxon>Eukaryota</taxon>
        <taxon>Viridiplantae</taxon>
        <taxon>Streptophyta</taxon>
        <taxon>Embryophyta</taxon>
        <taxon>Tracheophyta</taxon>
        <taxon>Spermatophyta</taxon>
        <taxon>Magnoliopsida</taxon>
        <taxon>eudicotyledons</taxon>
        <taxon>Gunneridae</taxon>
        <taxon>Pentapetalae</taxon>
        <taxon>asterids</taxon>
        <taxon>campanulids</taxon>
        <taxon>Apiales</taxon>
        <taxon>Apiaceae</taxon>
        <taxon>Apioideae</taxon>
        <taxon>Scandiceae</taxon>
        <taxon>Daucinae</taxon>
        <taxon>Daucus</taxon>
        <taxon>Daucus sect. Daucus</taxon>
    </lineage>
</organism>
<evidence type="ECO:0000313" key="4">
    <source>
        <dbReference type="Proteomes" id="UP000077755"/>
    </source>
</evidence>
<evidence type="ECO:0000256" key="1">
    <source>
        <dbReference type="ARBA" id="ARBA00004170"/>
    </source>
</evidence>
<dbReference type="SUPFAM" id="SSF55008">
    <property type="entry name" value="HMA, heavy metal-associated domain"/>
    <property type="match status" value="1"/>
</dbReference>
<dbReference type="Gramene" id="KZM86375">
    <property type="protein sequence ID" value="KZM86375"/>
    <property type="gene ID" value="DCAR_023509"/>
</dbReference>
<dbReference type="GO" id="GO:0016020">
    <property type="term" value="C:membrane"/>
    <property type="evidence" value="ECO:0007669"/>
    <property type="project" value="UniProtKB-SubCell"/>
</dbReference>
<proteinExistence type="predicted"/>
<protein>
    <submittedName>
        <fullName evidence="3">Uncharacterized protein</fullName>
    </submittedName>
</protein>
<comment type="subcellular location">
    <subcellularLocation>
        <location evidence="1">Membrane</location>
        <topology evidence="1">Peripheral membrane protein</topology>
    </subcellularLocation>
</comment>
<dbReference type="GO" id="GO:0046872">
    <property type="term" value="F:metal ion binding"/>
    <property type="evidence" value="ECO:0007669"/>
    <property type="project" value="UniProtKB-KW"/>
</dbReference>
<dbReference type="CDD" id="cd00371">
    <property type="entry name" value="HMA"/>
    <property type="match status" value="1"/>
</dbReference>
<name>A0A164SND7_DAUCS</name>
<dbReference type="GO" id="GO:0009626">
    <property type="term" value="P:plant-type hypersensitive response"/>
    <property type="evidence" value="ECO:0007669"/>
    <property type="project" value="UniProtKB-KW"/>
</dbReference>
<dbReference type="Proteomes" id="UP000077755">
    <property type="component" value="Chromosome 7"/>
</dbReference>
<keyword evidence="4" id="KW-1185">Reference proteome</keyword>
<accession>A0A164SND7</accession>
<dbReference type="Pfam" id="PF00403">
    <property type="entry name" value="HMA"/>
    <property type="match status" value="1"/>
</dbReference>
<dbReference type="OrthoDB" id="689350at2759"/>
<dbReference type="InterPro" id="IPR036163">
    <property type="entry name" value="HMA_dom_sf"/>
</dbReference>
<reference evidence="3" key="2">
    <citation type="submission" date="2022-03" db="EMBL/GenBank/DDBJ databases">
        <title>Draft title - Genomic analysis of global carrot germplasm unveils the trajectory of domestication and the origin of high carotenoid orange carrot.</title>
        <authorList>
            <person name="Iorizzo M."/>
            <person name="Ellison S."/>
            <person name="Senalik D."/>
            <person name="Macko-Podgorni A."/>
            <person name="Grzebelus D."/>
            <person name="Bostan H."/>
            <person name="Rolling W."/>
            <person name="Curaba J."/>
            <person name="Simon P."/>
        </authorList>
    </citation>
    <scope>NUCLEOTIDE SEQUENCE</scope>
    <source>
        <tissue evidence="3">Leaf</tissue>
    </source>
</reference>
<gene>
    <name evidence="3" type="ORF">DCAR_0726970</name>
</gene>
<reference evidence="3" key="1">
    <citation type="journal article" date="2016" name="Nat. Genet.">
        <title>A high-quality carrot genome assembly provides new insights into carotenoid accumulation and asterid genome evolution.</title>
        <authorList>
            <person name="Iorizzo M."/>
            <person name="Ellison S."/>
            <person name="Senalik D."/>
            <person name="Zeng P."/>
            <person name="Satapoomin P."/>
            <person name="Huang J."/>
            <person name="Bowman M."/>
            <person name="Iovene M."/>
            <person name="Sanseverino W."/>
            <person name="Cavagnaro P."/>
            <person name="Yildiz M."/>
            <person name="Macko-Podgorni A."/>
            <person name="Moranska E."/>
            <person name="Grzebelus E."/>
            <person name="Grzebelus D."/>
            <person name="Ashrafi H."/>
            <person name="Zheng Z."/>
            <person name="Cheng S."/>
            <person name="Spooner D."/>
            <person name="Van Deynze A."/>
            <person name="Simon P."/>
        </authorList>
    </citation>
    <scope>NUCLEOTIDE SEQUENCE</scope>
    <source>
        <tissue evidence="3">Leaf</tissue>
    </source>
</reference>